<proteinExistence type="predicted"/>
<sequence length="379" mass="42828">MNILLTGGSGFVGYYVKQVLSQFHTCVQLADERGTIDLRDANRIKSFLSSALDNNLSENKFNTTSLRNTLPLPHAAIFDAVIHLAAQSFVPESFKNPLETFDINFTGTYNLFSALKEYGFHGKILYISSGDIYGHISEDKLPITEDYPLKPRNPYAVSKVAAEALCYQWSITEDIEIVIARPFNHIGPNQSERFAVSSFAKQIAEIELGLRKPVLNAGNIDITRDFLDVRDVADAYKLLLEKGMNCKEQESEINIKTESSVKASARTNVFKEINTLTKVNALTKKDAKKIKIVENSHSYVYNVCSETETSIRSIINIMFEITGVEAKIEIDKNKLRPNEQKRVYGSNEKIKNITGWEPKIPLKQSMADILNYWKEKLKK</sequence>
<evidence type="ECO:0000313" key="3">
    <source>
        <dbReference type="Proteomes" id="UP000319296"/>
    </source>
</evidence>
<dbReference type="InterPro" id="IPR036291">
    <property type="entry name" value="NAD(P)-bd_dom_sf"/>
</dbReference>
<dbReference type="PANTHER" id="PTHR43000">
    <property type="entry name" value="DTDP-D-GLUCOSE 4,6-DEHYDRATASE-RELATED"/>
    <property type="match status" value="1"/>
</dbReference>
<dbReference type="EMBL" id="SGBB01000030">
    <property type="protein sequence ID" value="RZD17602.1"/>
    <property type="molecule type" value="Genomic_DNA"/>
</dbReference>
<organism evidence="2 3">
    <name type="scientific">Candidatus Acididesulfobacter diazotrophicus</name>
    <dbReference type="NCBI Taxonomy" id="2597226"/>
    <lineage>
        <taxon>Bacteria</taxon>
        <taxon>Deltaproteobacteria</taxon>
        <taxon>Candidatus Acidulodesulfobacterales</taxon>
        <taxon>Candidatus Acididesulfobacter</taxon>
    </lineage>
</organism>
<dbReference type="InterPro" id="IPR016040">
    <property type="entry name" value="NAD(P)-bd_dom"/>
</dbReference>
<name>A0A519BK07_9DELT</name>
<dbReference type="Pfam" id="PF16363">
    <property type="entry name" value="GDP_Man_Dehyd"/>
    <property type="match status" value="1"/>
</dbReference>
<evidence type="ECO:0000313" key="2">
    <source>
        <dbReference type="EMBL" id="RZD17602.1"/>
    </source>
</evidence>
<dbReference type="AlphaFoldDB" id="A0A519BK07"/>
<accession>A0A519BK07</accession>
<feature type="domain" description="NAD(P)-binding" evidence="1">
    <location>
        <begin position="4"/>
        <end position="367"/>
    </location>
</feature>
<dbReference type="Gene3D" id="3.40.50.720">
    <property type="entry name" value="NAD(P)-binding Rossmann-like Domain"/>
    <property type="match status" value="2"/>
</dbReference>
<comment type="caution">
    <text evidence="2">The sequence shown here is derived from an EMBL/GenBank/DDBJ whole genome shotgun (WGS) entry which is preliminary data.</text>
</comment>
<reference evidence="2 3" key="1">
    <citation type="journal article" date="2019" name="ISME J.">
        <title>Insights into ecological role of a new deltaproteobacterial order Candidatus Acidulodesulfobacterales by metagenomics and metatranscriptomics.</title>
        <authorList>
            <person name="Tan S."/>
            <person name="Liu J."/>
            <person name="Fang Y."/>
            <person name="Hedlund B.P."/>
            <person name="Lian Z.H."/>
            <person name="Huang L.Y."/>
            <person name="Li J.T."/>
            <person name="Huang L.N."/>
            <person name="Li W.J."/>
            <person name="Jiang H.C."/>
            <person name="Dong H.L."/>
            <person name="Shu W.S."/>
        </authorList>
    </citation>
    <scope>NUCLEOTIDE SEQUENCE [LARGE SCALE GENOMIC DNA]</scope>
    <source>
        <strain evidence="2">AP1</strain>
    </source>
</reference>
<dbReference type="Gene3D" id="3.90.25.10">
    <property type="entry name" value="UDP-galactose 4-epimerase, domain 1"/>
    <property type="match status" value="2"/>
</dbReference>
<gene>
    <name evidence="2" type="ORF">EVG15_10350</name>
</gene>
<dbReference type="Proteomes" id="UP000319296">
    <property type="component" value="Unassembled WGS sequence"/>
</dbReference>
<protein>
    <submittedName>
        <fullName evidence="2">NAD-dependent epimerase/dehydratase family protein</fullName>
    </submittedName>
</protein>
<dbReference type="SUPFAM" id="SSF51735">
    <property type="entry name" value="NAD(P)-binding Rossmann-fold domains"/>
    <property type="match status" value="1"/>
</dbReference>
<evidence type="ECO:0000259" key="1">
    <source>
        <dbReference type="Pfam" id="PF16363"/>
    </source>
</evidence>